<gene>
    <name evidence="2" type="ORF">E2C01_102767</name>
</gene>
<dbReference type="Proteomes" id="UP000324222">
    <property type="component" value="Unassembled WGS sequence"/>
</dbReference>
<name>A0A5B7KI44_PORTR</name>
<evidence type="ECO:0000313" key="3">
    <source>
        <dbReference type="Proteomes" id="UP000324222"/>
    </source>
</evidence>
<keyword evidence="3" id="KW-1185">Reference proteome</keyword>
<proteinExistence type="predicted"/>
<evidence type="ECO:0000256" key="1">
    <source>
        <dbReference type="SAM" id="MobiDB-lite"/>
    </source>
</evidence>
<dbReference type="AlphaFoldDB" id="A0A5B7KI44"/>
<comment type="caution">
    <text evidence="2">The sequence shown here is derived from an EMBL/GenBank/DDBJ whole genome shotgun (WGS) entry which is preliminary data.</text>
</comment>
<feature type="compositionally biased region" description="Basic residues" evidence="1">
    <location>
        <begin position="47"/>
        <end position="56"/>
    </location>
</feature>
<sequence>MNGNVVTLLKSQNKYRMTIYKIPSGLKSLLVRLPFLAVRGRRQALPKAKEHCHHIPNQRTLPPYSQPENTATIFPMHQERN</sequence>
<protein>
    <submittedName>
        <fullName evidence="2">Uncharacterized protein</fullName>
    </submittedName>
</protein>
<accession>A0A5B7KI44</accession>
<dbReference type="EMBL" id="VSRR010153740">
    <property type="protein sequence ID" value="MPD06930.1"/>
    <property type="molecule type" value="Genomic_DNA"/>
</dbReference>
<organism evidence="2 3">
    <name type="scientific">Portunus trituberculatus</name>
    <name type="common">Swimming crab</name>
    <name type="synonym">Neptunus trituberculatus</name>
    <dbReference type="NCBI Taxonomy" id="210409"/>
    <lineage>
        <taxon>Eukaryota</taxon>
        <taxon>Metazoa</taxon>
        <taxon>Ecdysozoa</taxon>
        <taxon>Arthropoda</taxon>
        <taxon>Crustacea</taxon>
        <taxon>Multicrustacea</taxon>
        <taxon>Malacostraca</taxon>
        <taxon>Eumalacostraca</taxon>
        <taxon>Eucarida</taxon>
        <taxon>Decapoda</taxon>
        <taxon>Pleocyemata</taxon>
        <taxon>Brachyura</taxon>
        <taxon>Eubrachyura</taxon>
        <taxon>Portunoidea</taxon>
        <taxon>Portunidae</taxon>
        <taxon>Portuninae</taxon>
        <taxon>Portunus</taxon>
    </lineage>
</organism>
<reference evidence="2 3" key="1">
    <citation type="submission" date="2019-05" db="EMBL/GenBank/DDBJ databases">
        <title>Another draft genome of Portunus trituberculatus and its Hox gene families provides insights of decapod evolution.</title>
        <authorList>
            <person name="Jeong J.-H."/>
            <person name="Song I."/>
            <person name="Kim S."/>
            <person name="Choi T."/>
            <person name="Kim D."/>
            <person name="Ryu S."/>
            <person name="Kim W."/>
        </authorList>
    </citation>
    <scope>NUCLEOTIDE SEQUENCE [LARGE SCALE GENOMIC DNA]</scope>
    <source>
        <tissue evidence="2">Muscle</tissue>
    </source>
</reference>
<feature type="region of interest" description="Disordered" evidence="1">
    <location>
        <begin position="47"/>
        <end position="81"/>
    </location>
</feature>
<evidence type="ECO:0000313" key="2">
    <source>
        <dbReference type="EMBL" id="MPD06930.1"/>
    </source>
</evidence>